<keyword evidence="6 7" id="KW-0472">Membrane</keyword>
<sequence>MRKFGPGLLVMAAFIGPGTVTTASNAGAQYGFALLWALLFSIVATMVLQEMAARLGLVSGQGLAQALRTTFANPLFSRLAVILVVAAIGFGNAAYESGNISGTSMALANVTPIPRPLWAIISAFIAMALLISGRYRIIERALIVLVVVMSLVFVATMFALQPDLGDILKGLLVPSLPQGSLLTVMALIGTTVVPYNLFLHSSSVREKWPEADPAQPANMRTALTESRWDTGLSVSLGGLITLAIVSTAAATFWGTDTAFSSATIAQQLQPVLGPAADYFFAAGLFAAGLTSAITSPLAAAYAVCGAMGWPAQLHQRHFKAVWISVLAAGAIAAATGTRPIAAIIFAQAANGFLLPIIAIFLLVVMNRQDLLGDYRNRWWHNVIGVLVILIVTGLSGFKLWQLLPG</sequence>
<dbReference type="Proteomes" id="UP000787472">
    <property type="component" value="Unassembled WGS sequence"/>
</dbReference>
<dbReference type="EMBL" id="JAAONZ010000029">
    <property type="protein sequence ID" value="NHO68368.1"/>
    <property type="molecule type" value="Genomic_DNA"/>
</dbReference>
<dbReference type="GO" id="GO:0015086">
    <property type="term" value="F:cadmium ion transmembrane transporter activity"/>
    <property type="evidence" value="ECO:0007669"/>
    <property type="project" value="TreeGrafter"/>
</dbReference>
<dbReference type="PANTHER" id="PTHR11706">
    <property type="entry name" value="SOLUTE CARRIER PROTEIN FAMILY 11 MEMBER"/>
    <property type="match status" value="1"/>
</dbReference>
<feature type="transmembrane region" description="Helical" evidence="7">
    <location>
        <begin position="230"/>
        <end position="253"/>
    </location>
</feature>
<gene>
    <name evidence="8" type="ORF">G8770_22680</name>
</gene>
<feature type="transmembrane region" description="Helical" evidence="7">
    <location>
        <begin position="115"/>
        <end position="135"/>
    </location>
</feature>
<dbReference type="PANTHER" id="PTHR11706:SF33">
    <property type="entry name" value="NATURAL RESISTANCE-ASSOCIATED MACROPHAGE PROTEIN 2"/>
    <property type="match status" value="1"/>
</dbReference>
<evidence type="ECO:0000313" key="8">
    <source>
        <dbReference type="EMBL" id="NHO68368.1"/>
    </source>
</evidence>
<reference evidence="8" key="1">
    <citation type="submission" date="2020-03" db="EMBL/GenBank/DDBJ databases">
        <authorList>
            <person name="Guo F."/>
        </authorList>
    </citation>
    <scope>NUCLEOTIDE SEQUENCE</scope>
    <source>
        <strain evidence="8">JCM 30134</strain>
    </source>
</reference>
<comment type="caution">
    <text evidence="8">The sequence shown here is derived from an EMBL/GenBank/DDBJ whole genome shotgun (WGS) entry which is preliminary data.</text>
</comment>
<dbReference type="RefSeq" id="WP_167192306.1">
    <property type="nucleotide sequence ID" value="NZ_JAAONZ010000029.1"/>
</dbReference>
<evidence type="ECO:0000256" key="7">
    <source>
        <dbReference type="SAM" id="Phobius"/>
    </source>
</evidence>
<dbReference type="PRINTS" id="PR00447">
    <property type="entry name" value="NATRESASSCMP"/>
</dbReference>
<dbReference type="GO" id="GO:0034755">
    <property type="term" value="P:iron ion transmembrane transport"/>
    <property type="evidence" value="ECO:0007669"/>
    <property type="project" value="TreeGrafter"/>
</dbReference>
<comment type="subcellular location">
    <subcellularLocation>
        <location evidence="1">Membrane</location>
        <topology evidence="1">Multi-pass membrane protein</topology>
    </subcellularLocation>
</comment>
<dbReference type="GO" id="GO:0005886">
    <property type="term" value="C:plasma membrane"/>
    <property type="evidence" value="ECO:0007669"/>
    <property type="project" value="TreeGrafter"/>
</dbReference>
<dbReference type="AlphaFoldDB" id="A0A9E5MPZ8"/>
<dbReference type="NCBIfam" id="NF037982">
    <property type="entry name" value="Nramp_1"/>
    <property type="match status" value="1"/>
</dbReference>
<evidence type="ECO:0000256" key="5">
    <source>
        <dbReference type="ARBA" id="ARBA00022989"/>
    </source>
</evidence>
<feature type="transmembrane region" description="Helical" evidence="7">
    <location>
        <begin position="32"/>
        <end position="55"/>
    </location>
</feature>
<dbReference type="Pfam" id="PF01566">
    <property type="entry name" value="Nramp"/>
    <property type="match status" value="1"/>
</dbReference>
<dbReference type="GO" id="GO:0015293">
    <property type="term" value="F:symporter activity"/>
    <property type="evidence" value="ECO:0007669"/>
    <property type="project" value="UniProtKB-KW"/>
</dbReference>
<feature type="transmembrane region" description="Helical" evidence="7">
    <location>
        <begin position="142"/>
        <end position="160"/>
    </location>
</feature>
<dbReference type="GO" id="GO:0005384">
    <property type="term" value="F:manganese ion transmembrane transporter activity"/>
    <property type="evidence" value="ECO:0007669"/>
    <property type="project" value="TreeGrafter"/>
</dbReference>
<keyword evidence="2" id="KW-0813">Transport</keyword>
<protein>
    <submittedName>
        <fullName evidence="8">Divalent metal cation transporter</fullName>
    </submittedName>
</protein>
<name>A0A9E5MPZ8_9GAMM</name>
<evidence type="ECO:0000313" key="9">
    <source>
        <dbReference type="Proteomes" id="UP000787472"/>
    </source>
</evidence>
<keyword evidence="3 7" id="KW-0812">Transmembrane</keyword>
<feature type="transmembrane region" description="Helical" evidence="7">
    <location>
        <begin position="340"/>
        <end position="366"/>
    </location>
</feature>
<keyword evidence="5 7" id="KW-1133">Transmembrane helix</keyword>
<feature type="transmembrane region" description="Helical" evidence="7">
    <location>
        <begin position="316"/>
        <end position="334"/>
    </location>
</feature>
<evidence type="ECO:0000256" key="3">
    <source>
        <dbReference type="ARBA" id="ARBA00022692"/>
    </source>
</evidence>
<evidence type="ECO:0000256" key="6">
    <source>
        <dbReference type="ARBA" id="ARBA00023136"/>
    </source>
</evidence>
<keyword evidence="4" id="KW-0769">Symport</keyword>
<organism evidence="8 9">
    <name type="scientific">Pseudomaricurvus hydrocarbonicus</name>
    <dbReference type="NCBI Taxonomy" id="1470433"/>
    <lineage>
        <taxon>Bacteria</taxon>
        <taxon>Pseudomonadati</taxon>
        <taxon>Pseudomonadota</taxon>
        <taxon>Gammaproteobacteria</taxon>
        <taxon>Cellvibrionales</taxon>
        <taxon>Cellvibrionaceae</taxon>
        <taxon>Pseudomaricurvus</taxon>
    </lineage>
</organism>
<feature type="transmembrane region" description="Helical" evidence="7">
    <location>
        <begin position="278"/>
        <end position="304"/>
    </location>
</feature>
<dbReference type="InterPro" id="IPR001046">
    <property type="entry name" value="NRAMP_fam"/>
</dbReference>
<feature type="transmembrane region" description="Helical" evidence="7">
    <location>
        <begin position="378"/>
        <end position="400"/>
    </location>
</feature>
<evidence type="ECO:0000256" key="4">
    <source>
        <dbReference type="ARBA" id="ARBA00022847"/>
    </source>
</evidence>
<keyword evidence="9" id="KW-1185">Reference proteome</keyword>
<accession>A0A9E5MPZ8</accession>
<feature type="transmembrane region" description="Helical" evidence="7">
    <location>
        <begin position="75"/>
        <end position="95"/>
    </location>
</feature>
<evidence type="ECO:0000256" key="1">
    <source>
        <dbReference type="ARBA" id="ARBA00004141"/>
    </source>
</evidence>
<proteinExistence type="predicted"/>
<feature type="transmembrane region" description="Helical" evidence="7">
    <location>
        <begin position="180"/>
        <end position="199"/>
    </location>
</feature>
<evidence type="ECO:0000256" key="2">
    <source>
        <dbReference type="ARBA" id="ARBA00022448"/>
    </source>
</evidence>